<dbReference type="OMA" id="RINVFKN"/>
<accession>D7U8E3</accession>
<reference evidence="2" key="1">
    <citation type="journal article" date="2007" name="Nature">
        <title>The grapevine genome sequence suggests ancestral hexaploidization in major angiosperm phyla.</title>
        <authorList>
            <consortium name="The French-Italian Public Consortium for Grapevine Genome Characterization."/>
            <person name="Jaillon O."/>
            <person name="Aury J.-M."/>
            <person name="Noel B."/>
            <person name="Policriti A."/>
            <person name="Clepet C."/>
            <person name="Casagrande A."/>
            <person name="Choisne N."/>
            <person name="Aubourg S."/>
            <person name="Vitulo N."/>
            <person name="Jubin C."/>
            <person name="Vezzi A."/>
            <person name="Legeai F."/>
            <person name="Hugueney P."/>
            <person name="Dasilva C."/>
            <person name="Horner D."/>
            <person name="Mica E."/>
            <person name="Jublot D."/>
            <person name="Poulain J."/>
            <person name="Bruyere C."/>
            <person name="Billault A."/>
            <person name="Segurens B."/>
            <person name="Gouyvenoux M."/>
            <person name="Ugarte E."/>
            <person name="Cattonaro F."/>
            <person name="Anthouard V."/>
            <person name="Vico V."/>
            <person name="Del Fabbro C."/>
            <person name="Alaux M."/>
            <person name="Di Gaspero G."/>
            <person name="Dumas V."/>
            <person name="Felice N."/>
            <person name="Paillard S."/>
            <person name="Juman I."/>
            <person name="Moroldo M."/>
            <person name="Scalabrin S."/>
            <person name="Canaguier A."/>
            <person name="Le Clainche I."/>
            <person name="Malacrida G."/>
            <person name="Durand E."/>
            <person name="Pesole G."/>
            <person name="Laucou V."/>
            <person name="Chatelet P."/>
            <person name="Merdinoglu D."/>
            <person name="Delledonne M."/>
            <person name="Pezzotti M."/>
            <person name="Lecharny A."/>
            <person name="Scarpelli C."/>
            <person name="Artiguenave F."/>
            <person name="Pe M.E."/>
            <person name="Valle G."/>
            <person name="Morgante M."/>
            <person name="Caboche M."/>
            <person name="Adam-Blondon A.-F."/>
            <person name="Weissenbach J."/>
            <person name="Quetier F."/>
            <person name="Wincker P."/>
        </authorList>
    </citation>
    <scope>NUCLEOTIDE SEQUENCE [LARGE SCALE GENOMIC DNA]</scope>
    <source>
        <strain evidence="2">cv. Pinot noir / PN40024</strain>
    </source>
</reference>
<dbReference type="Proteomes" id="UP000009183">
    <property type="component" value="Chromosome 10"/>
</dbReference>
<dbReference type="HOGENOM" id="CLU_2188777_0_0_1"/>
<dbReference type="PaxDb" id="29760-VIT_10s0092g00180.t01"/>
<dbReference type="AlphaFoldDB" id="D7U8E3"/>
<dbReference type="InParanoid" id="D7U8E3"/>
<dbReference type="PANTHER" id="PTHR46366">
    <property type="entry name" value="PRO-APOPTOTIC SERINE PROTEASE NMA111"/>
    <property type="match status" value="1"/>
</dbReference>
<dbReference type="PANTHER" id="PTHR46366:SF1">
    <property type="entry name" value="PDZ DOMAIN-CONTAINING PROTEIN C1685.05"/>
    <property type="match status" value="1"/>
</dbReference>
<dbReference type="eggNOG" id="KOG1421">
    <property type="taxonomic scope" value="Eukaryota"/>
</dbReference>
<dbReference type="STRING" id="29760.D7U8E3"/>
<name>D7U8E3_VITVI</name>
<proteinExistence type="predicted"/>
<organism evidence="1 2">
    <name type="scientific">Vitis vinifera</name>
    <name type="common">Grape</name>
    <dbReference type="NCBI Taxonomy" id="29760"/>
    <lineage>
        <taxon>Eukaryota</taxon>
        <taxon>Viridiplantae</taxon>
        <taxon>Streptophyta</taxon>
        <taxon>Embryophyta</taxon>
        <taxon>Tracheophyta</taxon>
        <taxon>Spermatophyta</taxon>
        <taxon>Magnoliopsida</taxon>
        <taxon>eudicotyledons</taxon>
        <taxon>Gunneridae</taxon>
        <taxon>Pentapetalae</taxon>
        <taxon>rosids</taxon>
        <taxon>Vitales</taxon>
        <taxon>Vitaceae</taxon>
        <taxon>Viteae</taxon>
        <taxon>Vitis</taxon>
    </lineage>
</organism>
<evidence type="ECO:0000313" key="2">
    <source>
        <dbReference type="Proteomes" id="UP000009183"/>
    </source>
</evidence>
<sequence length="109" mass="12453">MKEELYMEINLLFRENVATVEDWRKTLNTVVSAVVVLQTTTCWAFDTEATDASYAIGFVADKRRRIILTNRQVLKPGPVVVEAMFVNREEIPVYLIYKDLVFIHGNSGA</sequence>
<dbReference type="EMBL" id="FN596741">
    <property type="protein sequence ID" value="CBI39007.3"/>
    <property type="molecule type" value="Genomic_DNA"/>
</dbReference>
<dbReference type="OrthoDB" id="1667202at2759"/>
<keyword evidence="2" id="KW-1185">Reference proteome</keyword>
<protein>
    <submittedName>
        <fullName evidence="1">Uncharacterized protein</fullName>
    </submittedName>
</protein>
<evidence type="ECO:0000313" key="1">
    <source>
        <dbReference type="EMBL" id="CBI39007.3"/>
    </source>
</evidence>
<gene>
    <name evidence="1" type="ordered locus">VIT_10s0092g00180</name>
</gene>